<dbReference type="GO" id="GO:0003954">
    <property type="term" value="F:NADH dehydrogenase activity"/>
    <property type="evidence" value="ECO:0007669"/>
    <property type="project" value="TreeGrafter"/>
</dbReference>
<keyword evidence="14 17" id="KW-0496">Mitochondrion</keyword>
<feature type="transmembrane region" description="Helical" evidence="17">
    <location>
        <begin position="12"/>
        <end position="36"/>
    </location>
</feature>
<dbReference type="GO" id="GO:0031966">
    <property type="term" value="C:mitochondrial membrane"/>
    <property type="evidence" value="ECO:0007669"/>
    <property type="project" value="UniProtKB-SubCell"/>
</dbReference>
<proteinExistence type="inferred from homology"/>
<dbReference type="AlphaFoldDB" id="A0A336JVH2"/>
<dbReference type="GO" id="GO:0015990">
    <property type="term" value="P:electron transport coupled proton transport"/>
    <property type="evidence" value="ECO:0007669"/>
    <property type="project" value="TreeGrafter"/>
</dbReference>
<feature type="transmembrane region" description="Helical" evidence="17">
    <location>
        <begin position="183"/>
        <end position="204"/>
    </location>
</feature>
<keyword evidence="9" id="KW-1278">Translocase</keyword>
<keyword evidence="8 17" id="KW-0812">Transmembrane</keyword>
<evidence type="ECO:0000256" key="5">
    <source>
        <dbReference type="ARBA" id="ARBA00021006"/>
    </source>
</evidence>
<protein>
    <recommendedName>
        <fullName evidence="5 17">NADH-ubiquinone oxidoreductase chain 4</fullName>
        <ecNumber evidence="4 17">7.1.1.2</ecNumber>
    </recommendedName>
</protein>
<comment type="similarity">
    <text evidence="3 17">Belongs to the complex I subunit 4 family.</text>
</comment>
<evidence type="ECO:0000256" key="8">
    <source>
        <dbReference type="ARBA" id="ARBA00022692"/>
    </source>
</evidence>
<feature type="transmembrane region" description="Helical" evidence="17">
    <location>
        <begin position="244"/>
        <end position="266"/>
    </location>
</feature>
<dbReference type="GO" id="GO:0042773">
    <property type="term" value="P:ATP synthesis coupled electron transport"/>
    <property type="evidence" value="ECO:0007669"/>
    <property type="project" value="InterPro"/>
</dbReference>
<dbReference type="PANTHER" id="PTHR43507:SF20">
    <property type="entry name" value="NADH-UBIQUINONE OXIDOREDUCTASE CHAIN 4"/>
    <property type="match status" value="1"/>
</dbReference>
<evidence type="ECO:0000259" key="18">
    <source>
        <dbReference type="Pfam" id="PF00361"/>
    </source>
</evidence>
<dbReference type="GO" id="GO:0008137">
    <property type="term" value="F:NADH dehydrogenase (ubiquinone) activity"/>
    <property type="evidence" value="ECO:0007669"/>
    <property type="project" value="UniProtKB-UniRule"/>
</dbReference>
<evidence type="ECO:0000256" key="2">
    <source>
        <dbReference type="ARBA" id="ARBA00004225"/>
    </source>
</evidence>
<feature type="transmembrane region" description="Helical" evidence="17">
    <location>
        <begin position="422"/>
        <end position="445"/>
    </location>
</feature>
<keyword evidence="13 17" id="KW-0830">Ubiquinone</keyword>
<dbReference type="EC" id="7.1.1.2" evidence="4 17"/>
<evidence type="ECO:0000256" key="6">
    <source>
        <dbReference type="ARBA" id="ARBA00022448"/>
    </source>
</evidence>
<feature type="transmembrane region" description="Helical" evidence="17">
    <location>
        <begin position="301"/>
        <end position="322"/>
    </location>
</feature>
<evidence type="ECO:0000259" key="19">
    <source>
        <dbReference type="Pfam" id="PF01059"/>
    </source>
</evidence>
<comment type="function">
    <text evidence="17">Core subunit of the mitochondrial membrane respiratory chain NADH dehydrogenase (Complex I) which catalyzes electron transfer from NADH through the respiratory chain, using ubiquinone as an electron acceptor. Essential for the catalytic activity and assembly of complex I.</text>
</comment>
<evidence type="ECO:0000256" key="9">
    <source>
        <dbReference type="ARBA" id="ARBA00022967"/>
    </source>
</evidence>
<feature type="transmembrane region" description="Helical" evidence="17">
    <location>
        <begin position="56"/>
        <end position="75"/>
    </location>
</feature>
<dbReference type="PRINTS" id="PR01437">
    <property type="entry name" value="NUOXDRDTASE4"/>
</dbReference>
<dbReference type="InterPro" id="IPR000260">
    <property type="entry name" value="NADH4_N"/>
</dbReference>
<dbReference type="EMBL" id="LS975121">
    <property type="protein sequence ID" value="SSW93815.1"/>
    <property type="molecule type" value="Genomic_DNA"/>
</dbReference>
<dbReference type="InterPro" id="IPR003918">
    <property type="entry name" value="NADH_UbQ_OxRdtase"/>
</dbReference>
<evidence type="ECO:0000256" key="11">
    <source>
        <dbReference type="ARBA" id="ARBA00022989"/>
    </source>
</evidence>
<feature type="transmembrane region" description="Helical" evidence="17">
    <location>
        <begin position="110"/>
        <end position="131"/>
    </location>
</feature>
<feature type="transmembrane region" description="Helical" evidence="17">
    <location>
        <begin position="216"/>
        <end position="238"/>
    </location>
</feature>
<comment type="function">
    <text evidence="1">Core subunit of the mitochondrial membrane respiratory chain NADH dehydrogenase (Complex I) that is believed to belong to the minimal assembly required for catalysis. Complex I functions in the transfer of electrons from NADH to the respiratory chain. The immediate electron acceptor for the enzyme is believed to be ubiquinone.</text>
</comment>
<reference evidence="20" key="1">
    <citation type="submission" date="2018-04" db="EMBL/GenBank/DDBJ databases">
        <authorList>
            <person name="Go L.Y."/>
            <person name="Mitchell J.A."/>
        </authorList>
    </citation>
    <scope>NUCLEOTIDE SEQUENCE</scope>
</reference>
<feature type="transmembrane region" description="Helical" evidence="17">
    <location>
        <begin position="343"/>
        <end position="361"/>
    </location>
</feature>
<evidence type="ECO:0000256" key="1">
    <source>
        <dbReference type="ARBA" id="ARBA00003257"/>
    </source>
</evidence>
<keyword evidence="6 17" id="KW-0813">Transport</keyword>
<evidence type="ECO:0000256" key="17">
    <source>
        <dbReference type="RuleBase" id="RU003297"/>
    </source>
</evidence>
<dbReference type="PANTHER" id="PTHR43507">
    <property type="entry name" value="NADH-UBIQUINONE OXIDOREDUCTASE CHAIN 4"/>
    <property type="match status" value="1"/>
</dbReference>
<keyword evidence="15 17" id="KW-0472">Membrane</keyword>
<evidence type="ECO:0000256" key="10">
    <source>
        <dbReference type="ARBA" id="ARBA00022982"/>
    </source>
</evidence>
<feature type="transmembrane region" description="Helical" evidence="17">
    <location>
        <begin position="273"/>
        <end position="295"/>
    </location>
</feature>
<accession>A0A336JVH2</accession>
<comment type="subcellular location">
    <subcellularLocation>
        <location evidence="2 17">Mitochondrion membrane</location>
        <topology evidence="2 17">Multi-pass membrane protein</topology>
    </subcellularLocation>
</comment>
<sequence length="446" mass="52550">MMKFLMMMIFMIPLCFLNNMFWMVQMFLLLLMFMFMNMNMNIMNFCNLSYMMGCDMISYGLILLSIWICLLMIMASENLNKMNFYINFFMFNIIILLIMLYLTFSVLNLFMFYLFFEGSLIPTLMLIIGWGYQPERIQAGMYLLFYTLFASLPMLMGIFFIFYNYNCMIMYFFKFCNMNFFLLYLSMILAFLVKMPMYFVHLWLPKAHVEAPVSGSMILAGIMLKLGGYGLFRVMIIFQKINMSYSLIWVIISLLGGLYISLNCFCQVDMKSLIAYSSVAHMSLVICGIMTMNYWGYLGSYVMMIGHGLCSSGMFCLANINYERLHSRSLFMNKGMMNFMPSMSLWWFLIMSSNMAAPPSMNLMGEISLINSVISWSYLTMIILIMISFFSAGYSLYLYSYTQHGKYNMSIYSFYTGVSREYLMLMLHWLPLNLLILKIDFFMIWF</sequence>
<evidence type="ECO:0000256" key="16">
    <source>
        <dbReference type="ARBA" id="ARBA00049551"/>
    </source>
</evidence>
<keyword evidence="11 17" id="KW-1133">Transmembrane helix</keyword>
<organism evidence="20">
    <name type="scientific">Papilio machaon</name>
    <name type="common">Old World swallowtail butterfly</name>
    <dbReference type="NCBI Taxonomy" id="76193"/>
    <lineage>
        <taxon>Eukaryota</taxon>
        <taxon>Metazoa</taxon>
        <taxon>Ecdysozoa</taxon>
        <taxon>Arthropoda</taxon>
        <taxon>Hexapoda</taxon>
        <taxon>Insecta</taxon>
        <taxon>Pterygota</taxon>
        <taxon>Neoptera</taxon>
        <taxon>Endopterygota</taxon>
        <taxon>Lepidoptera</taxon>
        <taxon>Glossata</taxon>
        <taxon>Ditrysia</taxon>
        <taxon>Papilionoidea</taxon>
        <taxon>Papilionidae</taxon>
        <taxon>Papilioninae</taxon>
        <taxon>Papilio</taxon>
    </lineage>
</organism>
<evidence type="ECO:0000256" key="14">
    <source>
        <dbReference type="ARBA" id="ARBA00023128"/>
    </source>
</evidence>
<feature type="transmembrane region" description="Helical" evidence="17">
    <location>
        <begin position="373"/>
        <end position="401"/>
    </location>
</feature>
<evidence type="ECO:0000256" key="12">
    <source>
        <dbReference type="ARBA" id="ARBA00023027"/>
    </source>
</evidence>
<feature type="domain" description="NADH:ubiquinone oxidoreductase chain 4 N-terminal" evidence="19">
    <location>
        <begin position="1"/>
        <end position="103"/>
    </location>
</feature>
<feature type="domain" description="NADH:quinone oxidoreductase/Mrp antiporter transmembrane" evidence="18">
    <location>
        <begin position="108"/>
        <end position="390"/>
    </location>
</feature>
<comment type="catalytic activity">
    <reaction evidence="16 17">
        <text>a ubiquinone + NADH + 5 H(+)(in) = a ubiquinol + NAD(+) + 4 H(+)(out)</text>
        <dbReference type="Rhea" id="RHEA:29091"/>
        <dbReference type="Rhea" id="RHEA-COMP:9565"/>
        <dbReference type="Rhea" id="RHEA-COMP:9566"/>
        <dbReference type="ChEBI" id="CHEBI:15378"/>
        <dbReference type="ChEBI" id="CHEBI:16389"/>
        <dbReference type="ChEBI" id="CHEBI:17976"/>
        <dbReference type="ChEBI" id="CHEBI:57540"/>
        <dbReference type="ChEBI" id="CHEBI:57945"/>
        <dbReference type="EC" id="7.1.1.2"/>
    </reaction>
</comment>
<keyword evidence="12 17" id="KW-0520">NAD</keyword>
<evidence type="ECO:0000256" key="7">
    <source>
        <dbReference type="ARBA" id="ARBA00022660"/>
    </source>
</evidence>
<dbReference type="GO" id="GO:0048039">
    <property type="term" value="F:ubiquinone binding"/>
    <property type="evidence" value="ECO:0007669"/>
    <property type="project" value="TreeGrafter"/>
</dbReference>
<evidence type="ECO:0000256" key="4">
    <source>
        <dbReference type="ARBA" id="ARBA00012944"/>
    </source>
</evidence>
<dbReference type="Pfam" id="PF00361">
    <property type="entry name" value="Proton_antipo_M"/>
    <property type="match status" value="1"/>
</dbReference>
<gene>
    <name evidence="20" type="primary">ND4</name>
    <name evidence="20" type="ORF">PAPMAC295_LOCUS26</name>
</gene>
<dbReference type="Pfam" id="PF01059">
    <property type="entry name" value="Oxidored_q5_N"/>
    <property type="match status" value="1"/>
</dbReference>
<geneLocation type="mitochondrion" evidence="20"/>
<feature type="transmembrane region" description="Helical" evidence="17">
    <location>
        <begin position="143"/>
        <end position="163"/>
    </location>
</feature>
<evidence type="ECO:0000256" key="15">
    <source>
        <dbReference type="ARBA" id="ARBA00023136"/>
    </source>
</evidence>
<keyword evidence="10 17" id="KW-0249">Electron transport</keyword>
<name>A0A336JVH2_PAPMA</name>
<evidence type="ECO:0000256" key="13">
    <source>
        <dbReference type="ARBA" id="ARBA00023075"/>
    </source>
</evidence>
<evidence type="ECO:0000256" key="3">
    <source>
        <dbReference type="ARBA" id="ARBA00009025"/>
    </source>
</evidence>
<keyword evidence="7 17" id="KW-0679">Respiratory chain</keyword>
<feature type="transmembrane region" description="Helical" evidence="17">
    <location>
        <begin position="84"/>
        <end position="104"/>
    </location>
</feature>
<evidence type="ECO:0000313" key="20">
    <source>
        <dbReference type="EMBL" id="SSW93815.1"/>
    </source>
</evidence>
<dbReference type="InterPro" id="IPR001750">
    <property type="entry name" value="ND/Mrp_TM"/>
</dbReference>